<keyword evidence="2" id="KW-1185">Reference proteome</keyword>
<organism evidence="1 2">
    <name type="scientific">Aurantimonas marianensis</name>
    <dbReference type="NCBI Taxonomy" id="2920428"/>
    <lineage>
        <taxon>Bacteria</taxon>
        <taxon>Pseudomonadati</taxon>
        <taxon>Pseudomonadota</taxon>
        <taxon>Alphaproteobacteria</taxon>
        <taxon>Hyphomicrobiales</taxon>
        <taxon>Aurantimonadaceae</taxon>
        <taxon>Aurantimonas</taxon>
    </lineage>
</organism>
<dbReference type="Gene3D" id="1.10.3700.10">
    <property type="entry name" value="AGR C 984p-like"/>
    <property type="match status" value="4"/>
</dbReference>
<reference evidence="1" key="1">
    <citation type="submission" date="2022-03" db="EMBL/GenBank/DDBJ databases">
        <title>Aurantimonas Liuensis sp. Nov., isolated from the hadal seawater of the Mariana Trench.</title>
        <authorList>
            <person name="Liu R."/>
        </authorList>
    </citation>
    <scope>NUCLEOTIDE SEQUENCE</scope>
    <source>
        <strain evidence="1">LRZ36</strain>
    </source>
</reference>
<name>A0A9X2H102_9HYPH</name>
<dbReference type="Pfam" id="PF06748">
    <property type="entry name" value="DUF1217"/>
    <property type="match status" value="3"/>
</dbReference>
<dbReference type="SUPFAM" id="SSF158837">
    <property type="entry name" value="AGR C 984p-like"/>
    <property type="match status" value="5"/>
</dbReference>
<dbReference type="InterPro" id="IPR023157">
    <property type="entry name" value="AGR-C-984p-like_sf"/>
</dbReference>
<gene>
    <name evidence="1" type="ORF">MJ956_00725</name>
</gene>
<sequence length="720" mass="77756">MLSTHLSYQLYTRDMPKTLERVAADPAVKREAEYYRTHIHAVSTIDEFMDDYRLYAYAMKAHGLEDQIPSKALIRKVLESDLSDNKSLANKLSDERYRTFAQAFNFAKSTVAPTAPTAQTIGQTDLLVSAYSEYRVRAGQAQAASTRAYLDDIGSITNVDRFLDNEAVFKVALTAAGIDPSVASRAFIRDVLTGNAADGSAAAGDLRYSVLAAMLPFEPDGSVPAGGLQSASRANSTVYLYLDRKGLAASPQAAAYQVSYYESEIANVRTADDLLTDPRLFNVALSSVGLNASIETPAYAWTILTSDPLDPQSALNRMAEDTPGALERKQQYRTLAARFNFDSQGNLPAGADAQSAASLDATVDGYFTNYRNIADRGDKTAASLFKAGLSNIDSVLGFVSNNAVYTYALKAFDLDPSTESRATIMRVLRSDPSDPSSFANRLGDERYVQLAAAFNFDDRGKVASPRIAQTAANQTDTANRYAERLGASPTETQTAALETETAAYKAALLSVVSVADFVNDKTIVDYALKAFGLEAERLSAKNLASILTSDLSDPDSYVNASGDKRLIEFAASFAFTPDGTIERSKTEVQSARSMMSTQDFYLRQVMEEEAGADNEAVRLALYFRRMAPDLTSVYEILADPALSEVVRLTLGLPDESAQSDIDIQKRAIEAKIDLESLKDPKALERFISRFLALADAQTGSSASSPALTILGGGGGIAGII</sequence>
<accession>A0A9X2H102</accession>
<evidence type="ECO:0000313" key="2">
    <source>
        <dbReference type="Proteomes" id="UP001155220"/>
    </source>
</evidence>
<protein>
    <submittedName>
        <fullName evidence="1">DUF1217 domain-containing protein</fullName>
    </submittedName>
</protein>
<dbReference type="Proteomes" id="UP001155220">
    <property type="component" value="Unassembled WGS sequence"/>
</dbReference>
<proteinExistence type="predicted"/>
<comment type="caution">
    <text evidence="1">The sequence shown here is derived from an EMBL/GenBank/DDBJ whole genome shotgun (WGS) entry which is preliminary data.</text>
</comment>
<dbReference type="EMBL" id="JALHBS010000004">
    <property type="protein sequence ID" value="MCP3053670.1"/>
    <property type="molecule type" value="Genomic_DNA"/>
</dbReference>
<evidence type="ECO:0000313" key="1">
    <source>
        <dbReference type="EMBL" id="MCP3053670.1"/>
    </source>
</evidence>
<dbReference type="InterPro" id="IPR010626">
    <property type="entry name" value="DUF1217"/>
</dbReference>
<dbReference type="RefSeq" id="WP_253962569.1">
    <property type="nucleotide sequence ID" value="NZ_JALHBS010000004.1"/>
</dbReference>
<dbReference type="AlphaFoldDB" id="A0A9X2H102"/>